<evidence type="ECO:0008006" key="4">
    <source>
        <dbReference type="Google" id="ProtNLM"/>
    </source>
</evidence>
<keyword evidence="3" id="KW-1185">Reference proteome</keyword>
<keyword evidence="1" id="KW-0472">Membrane</keyword>
<name>A0A3S9IBP0_9ACTN</name>
<gene>
    <name evidence="2" type="ORF">EJC51_40210</name>
</gene>
<dbReference type="EMBL" id="CP034463">
    <property type="protein sequence ID" value="AZP21767.1"/>
    <property type="molecule type" value="Genomic_DNA"/>
</dbReference>
<reference evidence="2 3" key="1">
    <citation type="submission" date="2018-12" db="EMBL/GenBank/DDBJ databases">
        <authorList>
            <person name="Li K."/>
        </authorList>
    </citation>
    <scope>NUCLEOTIDE SEQUENCE [LARGE SCALE GENOMIC DNA]</scope>
    <source>
        <strain evidence="3">CR22</strain>
    </source>
</reference>
<dbReference type="KEGG" id="saqu:EJC51_40210"/>
<feature type="transmembrane region" description="Helical" evidence="1">
    <location>
        <begin position="20"/>
        <end position="42"/>
    </location>
</feature>
<keyword evidence="1" id="KW-1133">Transmembrane helix</keyword>
<accession>A0A3S9IBP0</accession>
<evidence type="ECO:0000313" key="2">
    <source>
        <dbReference type="EMBL" id="AZP21767.1"/>
    </source>
</evidence>
<keyword evidence="1" id="KW-0812">Transmembrane</keyword>
<dbReference type="Proteomes" id="UP000280197">
    <property type="component" value="Chromosome"/>
</dbReference>
<dbReference type="AlphaFoldDB" id="A0A3S9IBP0"/>
<evidence type="ECO:0000256" key="1">
    <source>
        <dbReference type="SAM" id="Phobius"/>
    </source>
</evidence>
<organism evidence="2 3">
    <name type="scientific">Streptomyces aquilus</name>
    <dbReference type="NCBI Taxonomy" id="2548456"/>
    <lineage>
        <taxon>Bacteria</taxon>
        <taxon>Bacillati</taxon>
        <taxon>Actinomycetota</taxon>
        <taxon>Actinomycetes</taxon>
        <taxon>Kitasatosporales</taxon>
        <taxon>Streptomycetaceae</taxon>
        <taxon>Streptomyces</taxon>
    </lineage>
</organism>
<dbReference type="RefSeq" id="WP_126275589.1">
    <property type="nucleotide sequence ID" value="NZ_CP034463.1"/>
</dbReference>
<evidence type="ECO:0000313" key="3">
    <source>
        <dbReference type="Proteomes" id="UP000280197"/>
    </source>
</evidence>
<protein>
    <recommendedName>
        <fullName evidence="4">DUF11 domain-containing protein</fullName>
    </recommendedName>
</protein>
<proteinExistence type="predicted"/>
<sequence>MYDVLSAQTTASDSFYAADTVVAAAGVVATVVVGWFGIWAVLHVAHPRHRLTYTVTCAPLVPGVHDGSLVISHNGTPLADPHMVTVVLTNPGRRDIASSAFDRGEPFRIRLAVPYAKLTTTASEPSDAQAPPARVRDAELRIGPGRLGSGTTVTYQVLVDTVPTHECRHSLLDVQVQCVNASSPSMV</sequence>